<name>W4K2Q7_HETIT</name>
<organism evidence="2 3">
    <name type="scientific">Heterobasidion irregulare (strain TC 32-1)</name>
    <dbReference type="NCBI Taxonomy" id="747525"/>
    <lineage>
        <taxon>Eukaryota</taxon>
        <taxon>Fungi</taxon>
        <taxon>Dikarya</taxon>
        <taxon>Basidiomycota</taxon>
        <taxon>Agaricomycotina</taxon>
        <taxon>Agaricomycetes</taxon>
        <taxon>Russulales</taxon>
        <taxon>Bondarzewiaceae</taxon>
        <taxon>Heterobasidion</taxon>
        <taxon>Heterobasidion annosum species complex</taxon>
    </lineage>
</organism>
<reference evidence="2 3" key="1">
    <citation type="journal article" date="2012" name="New Phytol.">
        <title>Insight into trade-off between wood decay and parasitism from the genome of a fungal forest pathogen.</title>
        <authorList>
            <person name="Olson A."/>
            <person name="Aerts A."/>
            <person name="Asiegbu F."/>
            <person name="Belbahri L."/>
            <person name="Bouzid O."/>
            <person name="Broberg A."/>
            <person name="Canback B."/>
            <person name="Coutinho P.M."/>
            <person name="Cullen D."/>
            <person name="Dalman K."/>
            <person name="Deflorio G."/>
            <person name="van Diepen L.T."/>
            <person name="Dunand C."/>
            <person name="Duplessis S."/>
            <person name="Durling M."/>
            <person name="Gonthier P."/>
            <person name="Grimwood J."/>
            <person name="Fossdal C.G."/>
            <person name="Hansson D."/>
            <person name="Henrissat B."/>
            <person name="Hietala A."/>
            <person name="Himmelstrand K."/>
            <person name="Hoffmeister D."/>
            <person name="Hogberg N."/>
            <person name="James T.Y."/>
            <person name="Karlsson M."/>
            <person name="Kohler A."/>
            <person name="Kues U."/>
            <person name="Lee Y.H."/>
            <person name="Lin Y.C."/>
            <person name="Lind M."/>
            <person name="Lindquist E."/>
            <person name="Lombard V."/>
            <person name="Lucas S."/>
            <person name="Lunden K."/>
            <person name="Morin E."/>
            <person name="Murat C."/>
            <person name="Park J."/>
            <person name="Raffaello T."/>
            <person name="Rouze P."/>
            <person name="Salamov A."/>
            <person name="Schmutz J."/>
            <person name="Solheim H."/>
            <person name="Stahlberg J."/>
            <person name="Velez H."/>
            <person name="de Vries R.P."/>
            <person name="Wiebenga A."/>
            <person name="Woodward S."/>
            <person name="Yakovlev I."/>
            <person name="Garbelotto M."/>
            <person name="Martin F."/>
            <person name="Grigoriev I.V."/>
            <person name="Stenlid J."/>
        </authorList>
    </citation>
    <scope>NUCLEOTIDE SEQUENCE [LARGE SCALE GENOMIC DNA]</scope>
    <source>
        <strain evidence="2 3">TC 32-1</strain>
    </source>
</reference>
<dbReference type="KEGG" id="hir:HETIRDRAFT_452752"/>
<dbReference type="InParanoid" id="W4K2Q7"/>
<dbReference type="HOGENOM" id="CLU_2512907_0_0_1"/>
<dbReference type="RefSeq" id="XP_009548202.1">
    <property type="nucleotide sequence ID" value="XM_009549907.1"/>
</dbReference>
<gene>
    <name evidence="2" type="ORF">HETIRDRAFT_452752</name>
</gene>
<accession>W4K2Q7</accession>
<dbReference type="AlphaFoldDB" id="W4K2Q7"/>
<evidence type="ECO:0000313" key="2">
    <source>
        <dbReference type="EMBL" id="ETW79635.1"/>
    </source>
</evidence>
<sequence>MSPAARFLNTIAARRGPRQETRITSNPWPPDPSRSHVALQRLRASHLSTLVIGRDAETAPKSSHMMYVRTHEPSSAPARRTSPVR</sequence>
<feature type="region of interest" description="Disordered" evidence="1">
    <location>
        <begin position="56"/>
        <end position="85"/>
    </location>
</feature>
<dbReference type="GeneID" id="20676292"/>
<keyword evidence="3" id="KW-1185">Reference proteome</keyword>
<evidence type="ECO:0000256" key="1">
    <source>
        <dbReference type="SAM" id="MobiDB-lite"/>
    </source>
</evidence>
<protein>
    <submittedName>
        <fullName evidence="2">Uncharacterized protein</fullName>
    </submittedName>
</protein>
<proteinExistence type="predicted"/>
<evidence type="ECO:0000313" key="3">
    <source>
        <dbReference type="Proteomes" id="UP000030671"/>
    </source>
</evidence>
<dbReference type="EMBL" id="KI925460">
    <property type="protein sequence ID" value="ETW79635.1"/>
    <property type="molecule type" value="Genomic_DNA"/>
</dbReference>
<dbReference type="Proteomes" id="UP000030671">
    <property type="component" value="Unassembled WGS sequence"/>
</dbReference>
<feature type="region of interest" description="Disordered" evidence="1">
    <location>
        <begin position="15"/>
        <end position="35"/>
    </location>
</feature>